<evidence type="ECO:0000313" key="2">
    <source>
        <dbReference type="EMBL" id="RSK30967.1"/>
    </source>
</evidence>
<dbReference type="Proteomes" id="UP000272481">
    <property type="component" value="Unassembled WGS sequence"/>
</dbReference>
<reference evidence="2 3" key="1">
    <citation type="submission" date="2018-12" db="EMBL/GenBank/DDBJ databases">
        <title>Comparitive functional genomics of dry heat resistant strains isolated from the viking spacecraft.</title>
        <authorList>
            <person name="Seuylemezian A."/>
            <person name="Vaishampayan P."/>
        </authorList>
    </citation>
    <scope>NUCLEOTIDE SEQUENCE [LARGE SCALE GENOMIC DNA]</scope>
    <source>
        <strain evidence="2 3">M6-11</strain>
    </source>
</reference>
<feature type="coiled-coil region" evidence="1">
    <location>
        <begin position="41"/>
        <end position="73"/>
    </location>
</feature>
<keyword evidence="3" id="KW-1185">Reference proteome</keyword>
<evidence type="ECO:0008006" key="4">
    <source>
        <dbReference type="Google" id="ProtNLM"/>
    </source>
</evidence>
<organism evidence="2 3">
    <name type="scientific">Bhargavaea beijingensis</name>
    <dbReference type="NCBI Taxonomy" id="426756"/>
    <lineage>
        <taxon>Bacteria</taxon>
        <taxon>Bacillati</taxon>
        <taxon>Bacillota</taxon>
        <taxon>Bacilli</taxon>
        <taxon>Bacillales</taxon>
        <taxon>Caryophanaceae</taxon>
        <taxon>Bhargavaea</taxon>
    </lineage>
</organism>
<dbReference type="RefSeq" id="WP_125904071.1">
    <property type="nucleotide sequence ID" value="NZ_RWGW01000013.1"/>
</dbReference>
<sequence length="207" mass="23202">MAATKSKIKPATPETAYSETVKAVQLIERIEQEKRKEVPHVDRLRMVNQALENARTRQEAEDLASEKKELELALKYPQWEKLNFPEDKRDIVRENYRIEAEQGDALLHNLYAQLEQAADALAAAVPLLEQLEQVEGKKAVASLVETILADEVEVLPGSNVPSMSFTYKMGGDPAHYIRPYTDRAAKFSAALKALAQSGQRKTKGDNK</sequence>
<gene>
    <name evidence="2" type="ORF">EJA12_09630</name>
</gene>
<evidence type="ECO:0000256" key="1">
    <source>
        <dbReference type="SAM" id="Coils"/>
    </source>
</evidence>
<dbReference type="EMBL" id="RWGW01000013">
    <property type="protein sequence ID" value="RSK30967.1"/>
    <property type="molecule type" value="Genomic_DNA"/>
</dbReference>
<accession>A0ABX9ZC82</accession>
<name>A0ABX9ZC82_9BACL</name>
<proteinExistence type="predicted"/>
<evidence type="ECO:0000313" key="3">
    <source>
        <dbReference type="Proteomes" id="UP000272481"/>
    </source>
</evidence>
<protein>
    <recommendedName>
        <fullName evidence="4">Phage minor structural protein GP20</fullName>
    </recommendedName>
</protein>
<comment type="caution">
    <text evidence="2">The sequence shown here is derived from an EMBL/GenBank/DDBJ whole genome shotgun (WGS) entry which is preliminary data.</text>
</comment>
<keyword evidence="1" id="KW-0175">Coiled coil</keyword>